<gene>
    <name evidence="1" type="ORF">SAMN05421747_102104</name>
</gene>
<evidence type="ECO:0008006" key="3">
    <source>
        <dbReference type="Google" id="ProtNLM"/>
    </source>
</evidence>
<dbReference type="EMBL" id="FOLL01000002">
    <property type="protein sequence ID" value="SFB91962.1"/>
    <property type="molecule type" value="Genomic_DNA"/>
</dbReference>
<evidence type="ECO:0000313" key="2">
    <source>
        <dbReference type="Proteomes" id="UP000199577"/>
    </source>
</evidence>
<dbReference type="RefSeq" id="WP_090971216.1">
    <property type="nucleotide sequence ID" value="NZ_FOLL01000002.1"/>
</dbReference>
<proteinExistence type="predicted"/>
<dbReference type="OrthoDB" id="5951953at2"/>
<sequence length="196" mass="22092">MNRIAIITLFAVLLLFQRHVVAQDSEEDDTPVAFELPAPAPDKALVIFTRPPLEAPVIQFQYYDGGQYLGKIGPGSYLVYECDPGSHVLWGKSENMSFIEADLEAGRVYLVNTRVTSGLTRARVDLVPYDPTQKNAERLKNRLLRRISKREEIRVQAGALDASDHAKQAARGLERYEQLKAKETKLETMAPDMYVQ</sequence>
<protein>
    <recommendedName>
        <fullName evidence="3">DUF2846 domain-containing protein</fullName>
    </recommendedName>
</protein>
<dbReference type="Proteomes" id="UP000199577">
    <property type="component" value="Unassembled WGS sequence"/>
</dbReference>
<keyword evidence="2" id="KW-1185">Reference proteome</keyword>
<accession>A0A1I1EZ79</accession>
<dbReference type="AlphaFoldDB" id="A0A1I1EZ79"/>
<evidence type="ECO:0000313" key="1">
    <source>
        <dbReference type="EMBL" id="SFB91962.1"/>
    </source>
</evidence>
<organism evidence="1 2">
    <name type="scientific">Parapedobacter composti</name>
    <dbReference type="NCBI Taxonomy" id="623281"/>
    <lineage>
        <taxon>Bacteria</taxon>
        <taxon>Pseudomonadati</taxon>
        <taxon>Bacteroidota</taxon>
        <taxon>Sphingobacteriia</taxon>
        <taxon>Sphingobacteriales</taxon>
        <taxon>Sphingobacteriaceae</taxon>
        <taxon>Parapedobacter</taxon>
    </lineage>
</organism>
<name>A0A1I1EZ79_9SPHI</name>
<reference evidence="1 2" key="1">
    <citation type="submission" date="2016-10" db="EMBL/GenBank/DDBJ databases">
        <authorList>
            <person name="de Groot N.N."/>
        </authorList>
    </citation>
    <scope>NUCLEOTIDE SEQUENCE [LARGE SCALE GENOMIC DNA]</scope>
    <source>
        <strain evidence="1 2">DSM 22900</strain>
    </source>
</reference>
<dbReference type="STRING" id="623281.SAMN05421747_102104"/>